<dbReference type="Proteomes" id="UP001360560">
    <property type="component" value="Unassembled WGS sequence"/>
</dbReference>
<evidence type="ECO:0000313" key="3">
    <source>
        <dbReference type="EMBL" id="GMM34409.1"/>
    </source>
</evidence>
<feature type="transmembrane region" description="Helical" evidence="1">
    <location>
        <begin position="15"/>
        <end position="33"/>
    </location>
</feature>
<feature type="transmembrane region" description="Helical" evidence="1">
    <location>
        <begin position="221"/>
        <end position="244"/>
    </location>
</feature>
<evidence type="ECO:0000313" key="4">
    <source>
        <dbReference type="Proteomes" id="UP001360560"/>
    </source>
</evidence>
<organism evidence="3 4">
    <name type="scientific">Saccharomycopsis crataegensis</name>
    <dbReference type="NCBI Taxonomy" id="43959"/>
    <lineage>
        <taxon>Eukaryota</taxon>
        <taxon>Fungi</taxon>
        <taxon>Dikarya</taxon>
        <taxon>Ascomycota</taxon>
        <taxon>Saccharomycotina</taxon>
        <taxon>Saccharomycetes</taxon>
        <taxon>Saccharomycopsidaceae</taxon>
        <taxon>Saccharomycopsis</taxon>
    </lineage>
</organism>
<dbReference type="InterPro" id="IPR003137">
    <property type="entry name" value="PA_domain"/>
</dbReference>
<reference evidence="3 4" key="1">
    <citation type="journal article" date="2023" name="Elife">
        <title>Identification of key yeast species and microbe-microbe interactions impacting larval growth of Drosophila in the wild.</title>
        <authorList>
            <person name="Mure A."/>
            <person name="Sugiura Y."/>
            <person name="Maeda R."/>
            <person name="Honda K."/>
            <person name="Sakurai N."/>
            <person name="Takahashi Y."/>
            <person name="Watada M."/>
            <person name="Katoh T."/>
            <person name="Gotoh A."/>
            <person name="Gotoh Y."/>
            <person name="Taniguchi I."/>
            <person name="Nakamura K."/>
            <person name="Hayashi T."/>
            <person name="Katayama T."/>
            <person name="Uemura T."/>
            <person name="Hattori Y."/>
        </authorList>
    </citation>
    <scope>NUCLEOTIDE SEQUENCE [LARGE SCALE GENOMIC DNA]</scope>
    <source>
        <strain evidence="3 4">SC-9</strain>
    </source>
</reference>
<keyword evidence="1" id="KW-0812">Transmembrane</keyword>
<accession>A0AAV5QJ04</accession>
<evidence type="ECO:0000259" key="2">
    <source>
        <dbReference type="Pfam" id="PF02225"/>
    </source>
</evidence>
<dbReference type="InterPro" id="IPR046450">
    <property type="entry name" value="PA_dom_sf"/>
</dbReference>
<dbReference type="Gene3D" id="3.50.30.30">
    <property type="match status" value="1"/>
</dbReference>
<protein>
    <recommendedName>
        <fullName evidence="2">PA domain-containing protein</fullName>
    </recommendedName>
</protein>
<keyword evidence="4" id="KW-1185">Reference proteome</keyword>
<gene>
    <name evidence="3" type="ORF">DASC09_017340</name>
</gene>
<comment type="caution">
    <text evidence="3">The sequence shown here is derived from an EMBL/GenBank/DDBJ whole genome shotgun (WGS) entry which is preliminary data.</text>
</comment>
<dbReference type="GeneID" id="90072388"/>
<evidence type="ECO:0000256" key="1">
    <source>
        <dbReference type="SAM" id="Phobius"/>
    </source>
</evidence>
<proteinExistence type="predicted"/>
<dbReference type="SUPFAM" id="SSF52025">
    <property type="entry name" value="PA domain"/>
    <property type="match status" value="1"/>
</dbReference>
<dbReference type="EMBL" id="BTFZ01000002">
    <property type="protein sequence ID" value="GMM34409.1"/>
    <property type="molecule type" value="Genomic_DNA"/>
</dbReference>
<keyword evidence="1" id="KW-0472">Membrane</keyword>
<feature type="domain" description="PA" evidence="2">
    <location>
        <begin position="130"/>
        <end position="190"/>
    </location>
</feature>
<sequence>MAHSSFSSAPLCQRVLFLFACVFTFFVSLFLIIRDENYSTSISYSTTSAALSWVPLNSNTTISYPARYSAFSPTIETVTRHNGSLGVHQYRGQTLYVSYDACNPALLKASLEEEPLYNTTSKMFVSDDVIPIVIRGGCQFKDKVINLQDLGAKAVIVGNDMNQPKLIEMRADFQLKDVIIPALFVSQAARLDLHQTIFRSDDIIEITLSTSQNVPLREQKFLFYIMGLILISVSFATGYGIHLVRAELKNSKKIESDVNIELIPDVSYKEQEANVYSNSN</sequence>
<dbReference type="Pfam" id="PF02225">
    <property type="entry name" value="PA"/>
    <property type="match status" value="1"/>
</dbReference>
<dbReference type="RefSeq" id="XP_064851409.1">
    <property type="nucleotide sequence ID" value="XM_064995337.1"/>
</dbReference>
<keyword evidence="1" id="KW-1133">Transmembrane helix</keyword>
<name>A0AAV5QJ04_9ASCO</name>
<dbReference type="AlphaFoldDB" id="A0AAV5QJ04"/>